<protein>
    <submittedName>
        <fullName evidence="2 3">Uncharacterized protein</fullName>
    </submittedName>
</protein>
<keyword evidence="1" id="KW-0472">Membrane</keyword>
<name>I1HVC4_BRADI</name>
<dbReference type="HOGENOM" id="CLU_1621288_0_0_1"/>
<keyword evidence="1" id="KW-1133">Transmembrane helix</keyword>
<dbReference type="Gene3D" id="1.20.1110.10">
    <property type="entry name" value="Calcium-transporting ATPase, transmembrane domain"/>
    <property type="match status" value="1"/>
</dbReference>
<dbReference type="EnsemblPlants" id="KQK11616">
    <property type="protein sequence ID" value="KQK11616"/>
    <property type="gene ID" value="BRADI_2g61210v3"/>
</dbReference>
<dbReference type="OrthoDB" id="635877at2759"/>
<dbReference type="STRING" id="15368.I1HVC4"/>
<evidence type="ECO:0000256" key="1">
    <source>
        <dbReference type="SAM" id="Phobius"/>
    </source>
</evidence>
<dbReference type="EMBL" id="CM000881">
    <property type="protein sequence ID" value="KQK11616.1"/>
    <property type="molecule type" value="Genomic_DNA"/>
</dbReference>
<reference evidence="2 3" key="1">
    <citation type="journal article" date="2010" name="Nature">
        <title>Genome sequencing and analysis of the model grass Brachypodium distachyon.</title>
        <authorList>
            <consortium name="International Brachypodium Initiative"/>
        </authorList>
    </citation>
    <scope>NUCLEOTIDE SEQUENCE [LARGE SCALE GENOMIC DNA]</scope>
    <source>
        <strain evidence="2 3">Bd21</strain>
    </source>
</reference>
<dbReference type="PANTHER" id="PTHR42861">
    <property type="entry name" value="CALCIUM-TRANSPORTING ATPASE"/>
    <property type="match status" value="1"/>
</dbReference>
<evidence type="ECO:0000313" key="3">
    <source>
        <dbReference type="EnsemblPlants" id="KQK11616"/>
    </source>
</evidence>
<evidence type="ECO:0000313" key="2">
    <source>
        <dbReference type="EMBL" id="KQK11616.1"/>
    </source>
</evidence>
<organism evidence="2">
    <name type="scientific">Brachypodium distachyon</name>
    <name type="common">Purple false brome</name>
    <name type="synonym">Trachynia distachya</name>
    <dbReference type="NCBI Taxonomy" id="15368"/>
    <lineage>
        <taxon>Eukaryota</taxon>
        <taxon>Viridiplantae</taxon>
        <taxon>Streptophyta</taxon>
        <taxon>Embryophyta</taxon>
        <taxon>Tracheophyta</taxon>
        <taxon>Spermatophyta</taxon>
        <taxon>Magnoliopsida</taxon>
        <taxon>Liliopsida</taxon>
        <taxon>Poales</taxon>
        <taxon>Poaceae</taxon>
        <taxon>BOP clade</taxon>
        <taxon>Pooideae</taxon>
        <taxon>Stipodae</taxon>
        <taxon>Brachypodieae</taxon>
        <taxon>Brachypodium</taxon>
    </lineage>
</organism>
<dbReference type="Gene3D" id="2.70.150.10">
    <property type="entry name" value="Calcium-transporting ATPase, cytoplasmic transduction domain A"/>
    <property type="match status" value="1"/>
</dbReference>
<dbReference type="Proteomes" id="UP000008810">
    <property type="component" value="Chromosome 2"/>
</dbReference>
<gene>
    <name evidence="2" type="ORF">BRADI_2g61210v3</name>
</gene>
<accession>I1HVC4</accession>
<dbReference type="Gramene" id="KQK11616">
    <property type="protein sequence ID" value="KQK11616"/>
    <property type="gene ID" value="BRADI_2g61210v3"/>
</dbReference>
<reference evidence="2" key="2">
    <citation type="submission" date="2017-06" db="EMBL/GenBank/DDBJ databases">
        <title>WGS assembly of Brachypodium distachyon.</title>
        <authorList>
            <consortium name="The International Brachypodium Initiative"/>
            <person name="Lucas S."/>
            <person name="Harmon-Smith M."/>
            <person name="Lail K."/>
            <person name="Tice H."/>
            <person name="Grimwood J."/>
            <person name="Bruce D."/>
            <person name="Barry K."/>
            <person name="Shu S."/>
            <person name="Lindquist E."/>
            <person name="Wang M."/>
            <person name="Pitluck S."/>
            <person name="Vogel J.P."/>
            <person name="Garvin D.F."/>
            <person name="Mockler T.C."/>
            <person name="Schmutz J."/>
            <person name="Rokhsar D."/>
            <person name="Bevan M.W."/>
        </authorList>
    </citation>
    <scope>NUCLEOTIDE SEQUENCE</scope>
    <source>
        <strain evidence="2">Bd21</strain>
    </source>
</reference>
<dbReference type="InParanoid" id="I1HVC4"/>
<feature type="transmembrane region" description="Helical" evidence="1">
    <location>
        <begin position="69"/>
        <end position="91"/>
    </location>
</feature>
<sequence>MRDPSICRLKVYGPNIVDHNPQVFGKLCATLKCIFLLWGWDDSFDEYIKFSFGWESWEELIFPWSKDMVYIMLINFLSWTAMVVATLSLAINASGQARYELATIIFLVGGSLSVCYVTKRAANRAKAPLEAKAFAPKAKVLRDGIWRDEDAANLVPGDIIYLKC</sequence>
<dbReference type="AlphaFoldDB" id="I1HVC4"/>
<proteinExistence type="predicted"/>
<feature type="transmembrane region" description="Helical" evidence="1">
    <location>
        <begin position="97"/>
        <end position="117"/>
    </location>
</feature>
<evidence type="ECO:0000313" key="4">
    <source>
        <dbReference type="Proteomes" id="UP000008810"/>
    </source>
</evidence>
<keyword evidence="1" id="KW-0812">Transmembrane</keyword>
<keyword evidence="4" id="KW-1185">Reference proteome</keyword>
<reference evidence="3" key="3">
    <citation type="submission" date="2018-08" db="UniProtKB">
        <authorList>
            <consortium name="EnsemblPlants"/>
        </authorList>
    </citation>
    <scope>IDENTIFICATION</scope>
    <source>
        <strain evidence="3">cv. Bd21</strain>
    </source>
</reference>